<dbReference type="PANTHER" id="PTHR44688">
    <property type="entry name" value="DNA-BINDING TRANSCRIPTIONAL ACTIVATOR DEVR_DOSR"/>
    <property type="match status" value="1"/>
</dbReference>
<dbReference type="RefSeq" id="WP_203699471.1">
    <property type="nucleotide sequence ID" value="NZ_BAAALC010000067.1"/>
</dbReference>
<dbReference type="PROSITE" id="PS50043">
    <property type="entry name" value="HTH_LUXR_2"/>
    <property type="match status" value="1"/>
</dbReference>
<dbReference type="AlphaFoldDB" id="A0A8J3KZC4"/>
<keyword evidence="4" id="KW-1133">Transmembrane helix</keyword>
<dbReference type="Pfam" id="PF00196">
    <property type="entry name" value="GerE"/>
    <property type="match status" value="1"/>
</dbReference>
<dbReference type="InterPro" id="IPR000792">
    <property type="entry name" value="Tscrpt_reg_LuxR_C"/>
</dbReference>
<dbReference type="InterPro" id="IPR016032">
    <property type="entry name" value="Sig_transdc_resp-reg_C-effctor"/>
</dbReference>
<organism evidence="6 7">
    <name type="scientific">Catellatospora coxensis</name>
    <dbReference type="NCBI Taxonomy" id="310354"/>
    <lineage>
        <taxon>Bacteria</taxon>
        <taxon>Bacillati</taxon>
        <taxon>Actinomycetota</taxon>
        <taxon>Actinomycetes</taxon>
        <taxon>Micromonosporales</taxon>
        <taxon>Micromonosporaceae</taxon>
        <taxon>Catellatospora</taxon>
    </lineage>
</organism>
<evidence type="ECO:0000256" key="4">
    <source>
        <dbReference type="SAM" id="Phobius"/>
    </source>
</evidence>
<dbReference type="PROSITE" id="PS00622">
    <property type="entry name" value="HTH_LUXR_1"/>
    <property type="match status" value="1"/>
</dbReference>
<evidence type="ECO:0000256" key="3">
    <source>
        <dbReference type="ARBA" id="ARBA00023163"/>
    </source>
</evidence>
<keyword evidence="7" id="KW-1185">Reference proteome</keyword>
<evidence type="ECO:0000313" key="7">
    <source>
        <dbReference type="Proteomes" id="UP000630887"/>
    </source>
</evidence>
<feature type="transmembrane region" description="Helical" evidence="4">
    <location>
        <begin position="60"/>
        <end position="90"/>
    </location>
</feature>
<dbReference type="CDD" id="cd06170">
    <property type="entry name" value="LuxR_C_like"/>
    <property type="match status" value="1"/>
</dbReference>
<keyword evidence="1" id="KW-0805">Transcription regulation</keyword>
<proteinExistence type="predicted"/>
<keyword evidence="4" id="KW-0472">Membrane</keyword>
<dbReference type="SUPFAM" id="SSF46894">
    <property type="entry name" value="C-terminal effector domain of the bipartite response regulators"/>
    <property type="match status" value="1"/>
</dbReference>
<comment type="caution">
    <text evidence="6">The sequence shown here is derived from an EMBL/GenBank/DDBJ whole genome shotgun (WGS) entry which is preliminary data.</text>
</comment>
<dbReference type="SMART" id="SM00421">
    <property type="entry name" value="HTH_LUXR"/>
    <property type="match status" value="1"/>
</dbReference>
<feature type="domain" description="HTH luxR-type" evidence="5">
    <location>
        <begin position="353"/>
        <end position="418"/>
    </location>
</feature>
<evidence type="ECO:0000256" key="1">
    <source>
        <dbReference type="ARBA" id="ARBA00023015"/>
    </source>
</evidence>
<dbReference type="GO" id="GO:0003677">
    <property type="term" value="F:DNA binding"/>
    <property type="evidence" value="ECO:0007669"/>
    <property type="project" value="UniProtKB-KW"/>
</dbReference>
<evidence type="ECO:0000256" key="2">
    <source>
        <dbReference type="ARBA" id="ARBA00023125"/>
    </source>
</evidence>
<accession>A0A8J3KZC4</accession>
<dbReference type="Proteomes" id="UP000630887">
    <property type="component" value="Unassembled WGS sequence"/>
</dbReference>
<keyword evidence="2" id="KW-0238">DNA-binding</keyword>
<name>A0A8J3KZC4_9ACTN</name>
<dbReference type="PANTHER" id="PTHR44688:SF16">
    <property type="entry name" value="DNA-BINDING TRANSCRIPTIONAL ACTIVATOR DEVR_DOSR"/>
    <property type="match status" value="1"/>
</dbReference>
<keyword evidence="4" id="KW-0812">Transmembrane</keyword>
<dbReference type="PRINTS" id="PR00038">
    <property type="entry name" value="HTHLUXR"/>
</dbReference>
<evidence type="ECO:0000313" key="6">
    <source>
        <dbReference type="EMBL" id="GIG11528.1"/>
    </source>
</evidence>
<dbReference type="GO" id="GO:0006355">
    <property type="term" value="P:regulation of DNA-templated transcription"/>
    <property type="evidence" value="ECO:0007669"/>
    <property type="project" value="InterPro"/>
</dbReference>
<protein>
    <recommendedName>
        <fullName evidence="5">HTH luxR-type domain-containing protein</fullName>
    </recommendedName>
</protein>
<dbReference type="InterPro" id="IPR036388">
    <property type="entry name" value="WH-like_DNA-bd_sf"/>
</dbReference>
<keyword evidence="3" id="KW-0804">Transcription</keyword>
<gene>
    <name evidence="6" type="ORF">Cco03nite_82280</name>
</gene>
<reference evidence="6 7" key="1">
    <citation type="submission" date="2021-01" db="EMBL/GenBank/DDBJ databases">
        <title>Whole genome shotgun sequence of Catellatospora coxensis NBRC 107359.</title>
        <authorList>
            <person name="Komaki H."/>
            <person name="Tamura T."/>
        </authorList>
    </citation>
    <scope>NUCLEOTIDE SEQUENCE [LARGE SCALE GENOMIC DNA]</scope>
    <source>
        <strain evidence="6 7">NBRC 107359</strain>
    </source>
</reference>
<sequence length="423" mass="44940">MLMLERWGRAMARRRWWVIGAALAFLTVGGVWGSLAFGTLITEGLDDPHGDGSRALVRAVLLVVVFGGVAALSLPPTIGGLAVLGAFSALRSAEQEGSSRVGGVYAQAADASYARGRWDEAVAYADRLDQELLANPSISYLHAVAARIAIHRDDRETAEARLRAGGFLNPADQGRWAGASGPVADALALLAESRGDLAESLALRAAYLDLPPGPDRAGRCDEAVYLVRAALAQGEPALAEAAATAVAADPDPSPHRSLVIRFCRALVAADAMELHSVAADFGHSACLHHRALALEEVARVLAEQGDLAGARTACTDALAAWLDLGATWDARRLEARLRSYGVRRGPRTVCRRPAVGWDALTPSERHVAQLLARGMSNPDIAAELFVTRNTVQTHVSRVLTKLQMRSRIELVQQAAAIGETEGR</sequence>
<dbReference type="EMBL" id="BONI01000145">
    <property type="protein sequence ID" value="GIG11528.1"/>
    <property type="molecule type" value="Genomic_DNA"/>
</dbReference>
<evidence type="ECO:0000259" key="5">
    <source>
        <dbReference type="PROSITE" id="PS50043"/>
    </source>
</evidence>
<dbReference type="Gene3D" id="1.10.10.10">
    <property type="entry name" value="Winged helix-like DNA-binding domain superfamily/Winged helix DNA-binding domain"/>
    <property type="match status" value="1"/>
</dbReference>